<evidence type="ECO:0000313" key="8">
    <source>
        <dbReference type="EMBL" id="CAB4982472.1"/>
    </source>
</evidence>
<evidence type="ECO:0000256" key="3">
    <source>
        <dbReference type="ARBA" id="ARBA00023002"/>
    </source>
</evidence>
<dbReference type="GO" id="GO:0019354">
    <property type="term" value="P:siroheme biosynthetic process"/>
    <property type="evidence" value="ECO:0007669"/>
    <property type="project" value="UniProtKB-UniPathway"/>
</dbReference>
<evidence type="ECO:0000256" key="4">
    <source>
        <dbReference type="ARBA" id="ARBA00023027"/>
    </source>
</evidence>
<evidence type="ECO:0000256" key="2">
    <source>
        <dbReference type="ARBA" id="ARBA00012400"/>
    </source>
</evidence>
<dbReference type="AlphaFoldDB" id="A0A6J7MTH5"/>
<comment type="catalytic activity">
    <reaction evidence="6">
        <text>precorrin-2 + NAD(+) = sirohydrochlorin + NADH + 2 H(+)</text>
        <dbReference type="Rhea" id="RHEA:15613"/>
        <dbReference type="ChEBI" id="CHEBI:15378"/>
        <dbReference type="ChEBI" id="CHEBI:57540"/>
        <dbReference type="ChEBI" id="CHEBI:57945"/>
        <dbReference type="ChEBI" id="CHEBI:58351"/>
        <dbReference type="ChEBI" id="CHEBI:58827"/>
        <dbReference type="EC" id="1.3.1.76"/>
    </reaction>
</comment>
<organism evidence="8">
    <name type="scientific">freshwater metagenome</name>
    <dbReference type="NCBI Taxonomy" id="449393"/>
    <lineage>
        <taxon>unclassified sequences</taxon>
        <taxon>metagenomes</taxon>
        <taxon>ecological metagenomes</taxon>
    </lineage>
</organism>
<sequence length="217" mass="23228">MAGERNDLTGYPVNLLIAGRRCVVVGAGRIAARKIESLLDAGGDVHVISPEVVDEIADWAKEGRLQLSQREFTPSDLDDAWLATTATSTAAVNRAVAQAGEARRVWVNAADDPVHCTFTLMSVVRQGDIVVTVGTGGRSPALATFLKSHVANEMGPEWADLLELLSEARETLRAGGTSSEDVDWRQALDSGMIDLVRAGQIDEAKELLERCLSSSSD</sequence>
<dbReference type="EMBL" id="CAEZYK010000055">
    <property type="protein sequence ID" value="CAB4726564.1"/>
    <property type="molecule type" value="Genomic_DNA"/>
</dbReference>
<dbReference type="EMBL" id="CAFBOF010000029">
    <property type="protein sequence ID" value="CAB4982472.1"/>
    <property type="molecule type" value="Genomic_DNA"/>
</dbReference>
<proteinExistence type="predicted"/>
<protein>
    <recommendedName>
        <fullName evidence="2">precorrin-2 dehydrogenase</fullName>
        <ecNumber evidence="2">1.3.1.76</ecNumber>
    </recommendedName>
</protein>
<accession>A0A6J7MTH5</accession>
<dbReference type="EC" id="1.3.1.76" evidence="2"/>
<dbReference type="SUPFAM" id="SSF75615">
    <property type="entry name" value="Siroheme synthase middle domains-like"/>
    <property type="match status" value="1"/>
</dbReference>
<evidence type="ECO:0000256" key="6">
    <source>
        <dbReference type="ARBA" id="ARBA00047561"/>
    </source>
</evidence>
<dbReference type="Gene3D" id="3.40.50.720">
    <property type="entry name" value="NAD(P)-binding Rossmann-like Domain"/>
    <property type="match status" value="1"/>
</dbReference>
<dbReference type="Gene3D" id="3.30.160.110">
    <property type="entry name" value="Siroheme synthase, domain 2"/>
    <property type="match status" value="1"/>
</dbReference>
<name>A0A6J7MTH5_9ZZZZ</name>
<keyword evidence="4" id="KW-0520">NAD</keyword>
<dbReference type="PANTHER" id="PTHR35330">
    <property type="entry name" value="SIROHEME BIOSYNTHESIS PROTEIN MET8"/>
    <property type="match status" value="1"/>
</dbReference>
<dbReference type="Pfam" id="PF13241">
    <property type="entry name" value="NAD_binding_7"/>
    <property type="match status" value="1"/>
</dbReference>
<comment type="pathway">
    <text evidence="1">Porphyrin-containing compound metabolism; siroheme biosynthesis; sirohydrochlorin from precorrin-2: step 1/1.</text>
</comment>
<reference evidence="8" key="1">
    <citation type="submission" date="2020-05" db="EMBL/GenBank/DDBJ databases">
        <authorList>
            <person name="Chiriac C."/>
            <person name="Salcher M."/>
            <person name="Ghai R."/>
            <person name="Kavagutti S V."/>
        </authorList>
    </citation>
    <scope>NUCLEOTIDE SEQUENCE</scope>
</reference>
<dbReference type="InterPro" id="IPR036291">
    <property type="entry name" value="NAD(P)-bd_dom_sf"/>
</dbReference>
<evidence type="ECO:0000256" key="5">
    <source>
        <dbReference type="ARBA" id="ARBA00023244"/>
    </source>
</evidence>
<evidence type="ECO:0000256" key="1">
    <source>
        <dbReference type="ARBA" id="ARBA00005010"/>
    </source>
</evidence>
<dbReference type="PANTHER" id="PTHR35330:SF1">
    <property type="entry name" value="SIROHEME BIOSYNTHESIS PROTEIN MET8"/>
    <property type="match status" value="1"/>
</dbReference>
<keyword evidence="5" id="KW-0627">Porphyrin biosynthesis</keyword>
<dbReference type="UniPathway" id="UPA00262">
    <property type="reaction ID" value="UER00222"/>
</dbReference>
<dbReference type="GO" id="GO:0004325">
    <property type="term" value="F:ferrochelatase activity"/>
    <property type="evidence" value="ECO:0007669"/>
    <property type="project" value="InterPro"/>
</dbReference>
<gene>
    <name evidence="7" type="ORF">UFOPK2683_01014</name>
    <name evidence="8" type="ORF">UFOPK3897_01196</name>
</gene>
<keyword evidence="3" id="KW-0560">Oxidoreductase</keyword>
<evidence type="ECO:0000313" key="7">
    <source>
        <dbReference type="EMBL" id="CAB4726564.1"/>
    </source>
</evidence>
<dbReference type="SUPFAM" id="SSF51735">
    <property type="entry name" value="NAD(P)-binding Rossmann-fold domains"/>
    <property type="match status" value="1"/>
</dbReference>
<dbReference type="InterPro" id="IPR028161">
    <property type="entry name" value="Met8-like"/>
</dbReference>
<dbReference type="InterPro" id="IPR006367">
    <property type="entry name" value="Sirohaem_synthase_N"/>
</dbReference>
<dbReference type="NCBIfam" id="TIGR01470">
    <property type="entry name" value="cysG_Nterm"/>
    <property type="match status" value="1"/>
</dbReference>
<dbReference type="GO" id="GO:0043115">
    <property type="term" value="F:precorrin-2 dehydrogenase activity"/>
    <property type="evidence" value="ECO:0007669"/>
    <property type="project" value="UniProtKB-EC"/>
</dbReference>